<dbReference type="STRING" id="1618384.UW68_C0007G0006"/>
<organism evidence="2 3">
    <name type="scientific">Candidatus Collierbacteria bacterium GW2011_GWB1_44_6</name>
    <dbReference type="NCBI Taxonomy" id="1618384"/>
    <lineage>
        <taxon>Bacteria</taxon>
        <taxon>Candidatus Collieribacteriota</taxon>
    </lineage>
</organism>
<comment type="caution">
    <text evidence="2">The sequence shown here is derived from an EMBL/GenBank/DDBJ whole genome shotgun (WGS) entry which is preliminary data.</text>
</comment>
<dbReference type="AlphaFoldDB" id="A0A0G1JPP9"/>
<sequence>MQTNVVYSLENSFTLATNQVMVGIVSFLPNILGAVGIF</sequence>
<proteinExistence type="predicted"/>
<dbReference type="Proteomes" id="UP000034835">
    <property type="component" value="Unassembled WGS sequence"/>
</dbReference>
<protein>
    <submittedName>
        <fullName evidence="2">Uncharacterized protein</fullName>
    </submittedName>
</protein>
<keyword evidence="1" id="KW-0472">Membrane</keyword>
<feature type="transmembrane region" description="Helical" evidence="1">
    <location>
        <begin position="20"/>
        <end position="37"/>
    </location>
</feature>
<dbReference type="EMBL" id="LCJG01000007">
    <property type="protein sequence ID" value="KKT73521.1"/>
    <property type="molecule type" value="Genomic_DNA"/>
</dbReference>
<gene>
    <name evidence="2" type="ORF">UW68_C0007G0006</name>
</gene>
<accession>A0A0G1JPP9</accession>
<keyword evidence="1" id="KW-1133">Transmembrane helix</keyword>
<reference evidence="2 3" key="1">
    <citation type="journal article" date="2015" name="Nature">
        <title>rRNA introns, odd ribosomes, and small enigmatic genomes across a large radiation of phyla.</title>
        <authorList>
            <person name="Brown C.T."/>
            <person name="Hug L.A."/>
            <person name="Thomas B.C."/>
            <person name="Sharon I."/>
            <person name="Castelle C.J."/>
            <person name="Singh A."/>
            <person name="Wilkins M.J."/>
            <person name="Williams K.H."/>
            <person name="Banfield J.F."/>
        </authorList>
    </citation>
    <scope>NUCLEOTIDE SEQUENCE [LARGE SCALE GENOMIC DNA]</scope>
</reference>
<keyword evidence="1" id="KW-0812">Transmembrane</keyword>
<evidence type="ECO:0000313" key="3">
    <source>
        <dbReference type="Proteomes" id="UP000034835"/>
    </source>
</evidence>
<evidence type="ECO:0000313" key="2">
    <source>
        <dbReference type="EMBL" id="KKT73521.1"/>
    </source>
</evidence>
<evidence type="ECO:0000256" key="1">
    <source>
        <dbReference type="SAM" id="Phobius"/>
    </source>
</evidence>
<name>A0A0G1JPP9_9BACT</name>